<keyword evidence="1" id="KW-0812">Transmembrane</keyword>
<dbReference type="SUPFAM" id="SSF54106">
    <property type="entry name" value="LysM domain"/>
    <property type="match status" value="1"/>
</dbReference>
<dbReference type="InterPro" id="IPR018392">
    <property type="entry name" value="LysM"/>
</dbReference>
<dbReference type="Pfam" id="PF01551">
    <property type="entry name" value="Peptidase_M23"/>
    <property type="match status" value="1"/>
</dbReference>
<gene>
    <name evidence="3" type="ORF">A2785_02920</name>
</gene>
<evidence type="ECO:0000313" key="3">
    <source>
        <dbReference type="EMBL" id="OGY16522.1"/>
    </source>
</evidence>
<dbReference type="Gene3D" id="3.10.350.10">
    <property type="entry name" value="LysM domain"/>
    <property type="match status" value="2"/>
</dbReference>
<sequence>MFVFRQFTSELVEFFQSLYSYASQRIGHTFWRFEGIKGLFVSGLYRRRGKYAQPFVHSAMAGLTFAAVAFGPLLIAQTFPGQAATFDDELPSEVVLGTASEPDKAIVTRISDKPRADVLEYEVQSGDTVSTIADKFGVSIDTVLWANSMGETDRIKPGQILKIPPVTGIVHSVNKGDTIYSIAKKFEAEPQAIVDFPFNTFTNDETFALAVGQTIIVPDGVKPDVKPVAPAASFARLQTPDAGVVSATGQFVWPAAGRISQRFVWYHQGLDIANKGGGSILAADAGTVALAGWPDNRGYANRVILDHGNGSQTLYAHLSKINVSVGQTVNRGDVVGQMGCTGRCTGTHLHFEIIQHGVHVDPLNYLQ</sequence>
<dbReference type="InterPro" id="IPR011055">
    <property type="entry name" value="Dup_hybrid_motif"/>
</dbReference>
<reference evidence="3 4" key="1">
    <citation type="journal article" date="2016" name="Nat. Commun.">
        <title>Thousands of microbial genomes shed light on interconnected biogeochemical processes in an aquifer system.</title>
        <authorList>
            <person name="Anantharaman K."/>
            <person name="Brown C.T."/>
            <person name="Hug L.A."/>
            <person name="Sharon I."/>
            <person name="Castelle C.J."/>
            <person name="Probst A.J."/>
            <person name="Thomas B.C."/>
            <person name="Singh A."/>
            <person name="Wilkins M.J."/>
            <person name="Karaoz U."/>
            <person name="Brodie E.L."/>
            <person name="Williams K.H."/>
            <person name="Hubbard S.S."/>
            <person name="Banfield J.F."/>
        </authorList>
    </citation>
    <scope>NUCLEOTIDE SEQUENCE [LARGE SCALE GENOMIC DNA]</scope>
</reference>
<dbReference type="CDD" id="cd00118">
    <property type="entry name" value="LysM"/>
    <property type="match status" value="2"/>
</dbReference>
<dbReference type="CDD" id="cd12797">
    <property type="entry name" value="M23_peptidase"/>
    <property type="match status" value="1"/>
</dbReference>
<feature type="transmembrane region" description="Helical" evidence="1">
    <location>
        <begin position="55"/>
        <end position="75"/>
    </location>
</feature>
<name>A0A1G1VM89_9BACT</name>
<dbReference type="SMART" id="SM00257">
    <property type="entry name" value="LysM"/>
    <property type="match status" value="2"/>
</dbReference>
<evidence type="ECO:0000313" key="4">
    <source>
        <dbReference type="Proteomes" id="UP000179069"/>
    </source>
</evidence>
<comment type="caution">
    <text evidence="3">The sequence shown here is derived from an EMBL/GenBank/DDBJ whole genome shotgun (WGS) entry which is preliminary data.</text>
</comment>
<evidence type="ECO:0000259" key="2">
    <source>
        <dbReference type="PROSITE" id="PS51782"/>
    </source>
</evidence>
<keyword evidence="1" id="KW-0472">Membrane</keyword>
<dbReference type="Pfam" id="PF01476">
    <property type="entry name" value="LysM"/>
    <property type="match status" value="2"/>
</dbReference>
<dbReference type="PANTHER" id="PTHR21666:SF270">
    <property type="entry name" value="MUREIN HYDROLASE ACTIVATOR ENVC"/>
    <property type="match status" value="1"/>
</dbReference>
<dbReference type="AlphaFoldDB" id="A0A1G1VM89"/>
<evidence type="ECO:0000256" key="1">
    <source>
        <dbReference type="SAM" id="Phobius"/>
    </source>
</evidence>
<dbReference type="PROSITE" id="PS51782">
    <property type="entry name" value="LYSM"/>
    <property type="match status" value="2"/>
</dbReference>
<feature type="domain" description="LysM" evidence="2">
    <location>
        <begin position="169"/>
        <end position="217"/>
    </location>
</feature>
<accession>A0A1G1VM89</accession>
<proteinExistence type="predicted"/>
<dbReference type="InterPro" id="IPR016047">
    <property type="entry name" value="M23ase_b-sheet_dom"/>
</dbReference>
<organism evidence="3 4">
    <name type="scientific">Candidatus Chisholmbacteria bacterium RIFCSPHIGHO2_01_FULL_49_18</name>
    <dbReference type="NCBI Taxonomy" id="1797590"/>
    <lineage>
        <taxon>Bacteria</taxon>
        <taxon>Candidatus Chisholmiibacteriota</taxon>
    </lineage>
</organism>
<dbReference type="Proteomes" id="UP000179069">
    <property type="component" value="Unassembled WGS sequence"/>
</dbReference>
<dbReference type="InterPro" id="IPR036779">
    <property type="entry name" value="LysM_dom_sf"/>
</dbReference>
<feature type="domain" description="LysM" evidence="2">
    <location>
        <begin position="119"/>
        <end position="163"/>
    </location>
</feature>
<dbReference type="GO" id="GO:0004222">
    <property type="term" value="F:metalloendopeptidase activity"/>
    <property type="evidence" value="ECO:0007669"/>
    <property type="project" value="TreeGrafter"/>
</dbReference>
<keyword evidence="1" id="KW-1133">Transmembrane helix</keyword>
<dbReference type="SUPFAM" id="SSF51261">
    <property type="entry name" value="Duplicated hybrid motif"/>
    <property type="match status" value="1"/>
</dbReference>
<protein>
    <recommendedName>
        <fullName evidence="2">LysM domain-containing protein</fullName>
    </recommendedName>
</protein>
<dbReference type="PANTHER" id="PTHR21666">
    <property type="entry name" value="PEPTIDASE-RELATED"/>
    <property type="match status" value="1"/>
</dbReference>
<dbReference type="EMBL" id="MHCI01000014">
    <property type="protein sequence ID" value="OGY16522.1"/>
    <property type="molecule type" value="Genomic_DNA"/>
</dbReference>
<dbReference type="Gene3D" id="2.70.70.10">
    <property type="entry name" value="Glucose Permease (Domain IIA)"/>
    <property type="match status" value="1"/>
</dbReference>
<dbReference type="InterPro" id="IPR050570">
    <property type="entry name" value="Cell_wall_metabolism_enzyme"/>
</dbReference>